<evidence type="ECO:0000256" key="1">
    <source>
        <dbReference type="SAM" id="Phobius"/>
    </source>
</evidence>
<organism evidence="2 3">
    <name type="scientific">Myxozyma melibiosi</name>
    <dbReference type="NCBI Taxonomy" id="54550"/>
    <lineage>
        <taxon>Eukaryota</taxon>
        <taxon>Fungi</taxon>
        <taxon>Dikarya</taxon>
        <taxon>Ascomycota</taxon>
        <taxon>Saccharomycotina</taxon>
        <taxon>Lipomycetes</taxon>
        <taxon>Lipomycetales</taxon>
        <taxon>Lipomycetaceae</taxon>
        <taxon>Myxozyma</taxon>
    </lineage>
</organism>
<dbReference type="GeneID" id="90037604"/>
<feature type="transmembrane region" description="Helical" evidence="1">
    <location>
        <begin position="32"/>
        <end position="50"/>
    </location>
</feature>
<proteinExistence type="predicted"/>
<keyword evidence="1" id="KW-1133">Transmembrane helix</keyword>
<accession>A0ABR1FAC0</accession>
<sequence>MIPRQNGFIPLCSSLLCFAPSGFLLSSVKMPVIQADICLFLLLFFAIRGSDAVASRELARGICSAPVILYPRC</sequence>
<dbReference type="EMBL" id="JBBJBU010000002">
    <property type="protein sequence ID" value="KAK7206796.1"/>
    <property type="molecule type" value="Genomic_DNA"/>
</dbReference>
<name>A0ABR1FAC0_9ASCO</name>
<gene>
    <name evidence="2" type="ORF">BZA70DRAFT_275094</name>
</gene>
<protein>
    <recommendedName>
        <fullName evidence="4">Secreted protein</fullName>
    </recommendedName>
</protein>
<dbReference type="RefSeq" id="XP_064769829.1">
    <property type="nucleotide sequence ID" value="XM_064912092.1"/>
</dbReference>
<feature type="transmembrane region" description="Helical" evidence="1">
    <location>
        <begin position="7"/>
        <end position="26"/>
    </location>
</feature>
<comment type="caution">
    <text evidence="2">The sequence shown here is derived from an EMBL/GenBank/DDBJ whole genome shotgun (WGS) entry which is preliminary data.</text>
</comment>
<keyword evidence="1" id="KW-0812">Transmembrane</keyword>
<reference evidence="2 3" key="1">
    <citation type="submission" date="2024-03" db="EMBL/GenBank/DDBJ databases">
        <title>Genome-scale model development and genomic sequencing of the oleaginous clade Lipomyces.</title>
        <authorList>
            <consortium name="Lawrence Berkeley National Laboratory"/>
            <person name="Czajka J.J."/>
            <person name="Han Y."/>
            <person name="Kim J."/>
            <person name="Mondo S.J."/>
            <person name="Hofstad B.A."/>
            <person name="Robles A."/>
            <person name="Haridas S."/>
            <person name="Riley R."/>
            <person name="LaButti K."/>
            <person name="Pangilinan J."/>
            <person name="Andreopoulos W."/>
            <person name="Lipzen A."/>
            <person name="Yan J."/>
            <person name="Wang M."/>
            <person name="Ng V."/>
            <person name="Grigoriev I.V."/>
            <person name="Spatafora J.W."/>
            <person name="Magnuson J.K."/>
            <person name="Baker S.E."/>
            <person name="Pomraning K.R."/>
        </authorList>
    </citation>
    <scope>NUCLEOTIDE SEQUENCE [LARGE SCALE GENOMIC DNA]</scope>
    <source>
        <strain evidence="2 3">Phaff 52-87</strain>
    </source>
</reference>
<keyword evidence="1" id="KW-0472">Membrane</keyword>
<evidence type="ECO:0000313" key="2">
    <source>
        <dbReference type="EMBL" id="KAK7206796.1"/>
    </source>
</evidence>
<dbReference type="Proteomes" id="UP001498771">
    <property type="component" value="Unassembled WGS sequence"/>
</dbReference>
<keyword evidence="3" id="KW-1185">Reference proteome</keyword>
<evidence type="ECO:0000313" key="3">
    <source>
        <dbReference type="Proteomes" id="UP001498771"/>
    </source>
</evidence>
<evidence type="ECO:0008006" key="4">
    <source>
        <dbReference type="Google" id="ProtNLM"/>
    </source>
</evidence>